<dbReference type="EMBL" id="JAVALS010000004">
    <property type="protein sequence ID" value="MDP5227128.1"/>
    <property type="molecule type" value="Genomic_DNA"/>
</dbReference>
<dbReference type="Gene3D" id="1.10.3720.10">
    <property type="entry name" value="MetI-like"/>
    <property type="match status" value="1"/>
</dbReference>
<feature type="transmembrane region" description="Helical" evidence="7">
    <location>
        <begin position="135"/>
        <end position="158"/>
    </location>
</feature>
<dbReference type="Proteomes" id="UP001232725">
    <property type="component" value="Unassembled WGS sequence"/>
</dbReference>
<sequence length="289" mass="30629">MTSVLFDAPGPKAKARNLLGGIITLVVVLAIVAFIIIRFADTGQFTAAKWKIFTFPLVQGTIVEATGATLSAFAVAAVFSVLFGAILAVGKLSDRRWVSVPCFWIVELFRAVPLLILMMMIYYGLPTFGIALPPYAAVVGGLVLYNGSVLAEAFRAGIESLPKGQKEAGMAIGLRKSQVMNLILFPQAFRAMLPLVLAQMVVILKDTALGFIVTYNEILFQAKYFGSQGQYGSPIIPAAMVAAALYVGMCLILSGIAKLVEIRLRKGGKGKVIEANPAPGSALEGEAGA</sequence>
<dbReference type="RefSeq" id="WP_305996178.1">
    <property type="nucleotide sequence ID" value="NZ_JAVALS010000004.1"/>
</dbReference>
<keyword evidence="6 7" id="KW-0472">Membrane</keyword>
<dbReference type="InterPro" id="IPR035906">
    <property type="entry name" value="MetI-like_sf"/>
</dbReference>
<keyword evidence="2 7" id="KW-0813">Transport</keyword>
<dbReference type="InterPro" id="IPR043429">
    <property type="entry name" value="ArtM/GltK/GlnP/TcyL/YhdX-like"/>
</dbReference>
<feature type="transmembrane region" description="Helical" evidence="7">
    <location>
        <begin position="70"/>
        <end position="90"/>
    </location>
</feature>
<evidence type="ECO:0000256" key="5">
    <source>
        <dbReference type="ARBA" id="ARBA00022989"/>
    </source>
</evidence>
<dbReference type="SUPFAM" id="SSF161098">
    <property type="entry name" value="MetI-like"/>
    <property type="match status" value="1"/>
</dbReference>
<feature type="transmembrane region" description="Helical" evidence="7">
    <location>
        <begin position="235"/>
        <end position="260"/>
    </location>
</feature>
<name>A0ABT9ING2_9MICC</name>
<reference evidence="9 10" key="1">
    <citation type="submission" date="2023-08" db="EMBL/GenBank/DDBJ databases">
        <title>Arthrobacter horti sp. nov., isolated from forest soil.</title>
        <authorList>
            <person name="Park M."/>
        </authorList>
    </citation>
    <scope>NUCLEOTIDE SEQUENCE [LARGE SCALE GENOMIC DNA]</scope>
    <source>
        <strain evidence="9 10">YJM1</strain>
    </source>
</reference>
<evidence type="ECO:0000256" key="6">
    <source>
        <dbReference type="ARBA" id="ARBA00023136"/>
    </source>
</evidence>
<dbReference type="Pfam" id="PF00528">
    <property type="entry name" value="BPD_transp_1"/>
    <property type="match status" value="1"/>
</dbReference>
<evidence type="ECO:0000256" key="4">
    <source>
        <dbReference type="ARBA" id="ARBA00022692"/>
    </source>
</evidence>
<keyword evidence="3" id="KW-1003">Cell membrane</keyword>
<dbReference type="PROSITE" id="PS50928">
    <property type="entry name" value="ABC_TM1"/>
    <property type="match status" value="1"/>
</dbReference>
<proteinExistence type="inferred from homology"/>
<comment type="similarity">
    <text evidence="7">Belongs to the binding-protein-dependent transport system permease family.</text>
</comment>
<evidence type="ECO:0000259" key="8">
    <source>
        <dbReference type="PROSITE" id="PS50928"/>
    </source>
</evidence>
<keyword evidence="4 7" id="KW-0812">Transmembrane</keyword>
<evidence type="ECO:0000313" key="9">
    <source>
        <dbReference type="EMBL" id="MDP5227128.1"/>
    </source>
</evidence>
<accession>A0ABT9ING2</accession>
<comment type="caution">
    <text evidence="9">The sequence shown here is derived from an EMBL/GenBank/DDBJ whole genome shotgun (WGS) entry which is preliminary data.</text>
</comment>
<dbReference type="CDD" id="cd06261">
    <property type="entry name" value="TM_PBP2"/>
    <property type="match status" value="1"/>
</dbReference>
<protein>
    <submittedName>
        <fullName evidence="9">Amino acid ABC transporter permease</fullName>
    </submittedName>
</protein>
<keyword evidence="5 7" id="KW-1133">Transmembrane helix</keyword>
<dbReference type="PANTHER" id="PTHR30614:SF21">
    <property type="entry name" value="AMINO ACID ABC TRANSPORTER PERMEASE"/>
    <property type="match status" value="1"/>
</dbReference>
<comment type="subcellular location">
    <subcellularLocation>
        <location evidence="1 7">Cell membrane</location>
        <topology evidence="1 7">Multi-pass membrane protein</topology>
    </subcellularLocation>
</comment>
<organism evidence="9 10">
    <name type="scientific">Arthrobacter horti</name>
    <dbReference type="NCBI Taxonomy" id="3068273"/>
    <lineage>
        <taxon>Bacteria</taxon>
        <taxon>Bacillati</taxon>
        <taxon>Actinomycetota</taxon>
        <taxon>Actinomycetes</taxon>
        <taxon>Micrococcales</taxon>
        <taxon>Micrococcaceae</taxon>
        <taxon>Arthrobacter</taxon>
    </lineage>
</organism>
<evidence type="ECO:0000256" key="2">
    <source>
        <dbReference type="ARBA" id="ARBA00022448"/>
    </source>
</evidence>
<evidence type="ECO:0000256" key="3">
    <source>
        <dbReference type="ARBA" id="ARBA00022475"/>
    </source>
</evidence>
<dbReference type="NCBIfam" id="TIGR01726">
    <property type="entry name" value="HEQRo_perm_3TM"/>
    <property type="match status" value="1"/>
</dbReference>
<dbReference type="InterPro" id="IPR000515">
    <property type="entry name" value="MetI-like"/>
</dbReference>
<feature type="transmembrane region" description="Helical" evidence="7">
    <location>
        <begin position="102"/>
        <end position="123"/>
    </location>
</feature>
<evidence type="ECO:0000313" key="10">
    <source>
        <dbReference type="Proteomes" id="UP001232725"/>
    </source>
</evidence>
<feature type="transmembrane region" description="Helical" evidence="7">
    <location>
        <begin position="179"/>
        <end position="204"/>
    </location>
</feature>
<dbReference type="PANTHER" id="PTHR30614">
    <property type="entry name" value="MEMBRANE COMPONENT OF AMINO ACID ABC TRANSPORTER"/>
    <property type="match status" value="1"/>
</dbReference>
<keyword evidence="10" id="KW-1185">Reference proteome</keyword>
<feature type="domain" description="ABC transmembrane type-1" evidence="8">
    <location>
        <begin position="66"/>
        <end position="257"/>
    </location>
</feature>
<dbReference type="InterPro" id="IPR010065">
    <property type="entry name" value="AA_ABC_transptr_permease_3TM"/>
</dbReference>
<feature type="transmembrane region" description="Helical" evidence="7">
    <location>
        <begin position="18"/>
        <end position="40"/>
    </location>
</feature>
<evidence type="ECO:0000256" key="7">
    <source>
        <dbReference type="RuleBase" id="RU363032"/>
    </source>
</evidence>
<gene>
    <name evidence="9" type="ORF">Q9R02_08195</name>
</gene>
<evidence type="ECO:0000256" key="1">
    <source>
        <dbReference type="ARBA" id="ARBA00004651"/>
    </source>
</evidence>